<feature type="transmembrane region" description="Helical" evidence="7">
    <location>
        <begin position="33"/>
        <end position="56"/>
    </location>
</feature>
<keyword evidence="7" id="KW-0812">Transmembrane</keyword>
<keyword evidence="7" id="KW-1133">Transmembrane helix</keyword>
<dbReference type="PANTHER" id="PTHR43774">
    <property type="entry name" value="PEPTIDE METHIONINE SULFOXIDE REDUCTASE"/>
    <property type="match status" value="1"/>
</dbReference>
<dbReference type="EMBL" id="JAKJXP020000016">
    <property type="protein sequence ID" value="KAK7754919.1"/>
    <property type="molecule type" value="Genomic_DNA"/>
</dbReference>
<protein>
    <recommendedName>
        <fullName evidence="2">peptide-methionine (S)-S-oxide reductase</fullName>
        <ecNumber evidence="2">1.8.4.11</ecNumber>
    </recommendedName>
    <alternativeName>
        <fullName evidence="4">Peptide-methionine (S)-S-oxide reductase</fullName>
    </alternativeName>
</protein>
<sequence>MRTTNDPDPTNRRIPRDIAAVTLKPKLKPKLTLTLTLTLTFFLATGLAIIMAANFAMPNFISRLFRPLTSTARVGISSEGTNGLANTNGGAAALPEGAEKATIAAGCFWGVEHLYRKHFAGKGLIDARVGYTGGDSSHPNYRQVCSQSTGHAEALQILFDPAQTSYRQLLEFFYRMHDPTTANRQGPDVGTQYRSAVYFHGPEQERVARELTAQVNEQWYGGRVATEVVPAGPWWDAEEYHQLYLNKNPSGYECPSHFLRSFAPLK</sequence>
<dbReference type="Pfam" id="PF01625">
    <property type="entry name" value="PMSR"/>
    <property type="match status" value="1"/>
</dbReference>
<evidence type="ECO:0000256" key="6">
    <source>
        <dbReference type="ARBA" id="ARBA00048782"/>
    </source>
</evidence>
<evidence type="ECO:0000313" key="9">
    <source>
        <dbReference type="EMBL" id="KAK7754919.1"/>
    </source>
</evidence>
<evidence type="ECO:0000313" key="10">
    <source>
        <dbReference type="Proteomes" id="UP001320420"/>
    </source>
</evidence>
<dbReference type="GO" id="GO:0008113">
    <property type="term" value="F:peptide-methionine (S)-S-oxide reductase activity"/>
    <property type="evidence" value="ECO:0007669"/>
    <property type="project" value="UniProtKB-EC"/>
</dbReference>
<comment type="caution">
    <text evidence="9">The sequence shown here is derived from an EMBL/GenBank/DDBJ whole genome shotgun (WGS) entry which is preliminary data.</text>
</comment>
<dbReference type="Gene3D" id="3.30.1060.10">
    <property type="entry name" value="Peptide methionine sulphoxide reductase MsrA"/>
    <property type="match status" value="1"/>
</dbReference>
<evidence type="ECO:0000256" key="5">
    <source>
        <dbReference type="ARBA" id="ARBA00047806"/>
    </source>
</evidence>
<dbReference type="EC" id="1.8.4.11" evidence="2"/>
<name>A0AAN9V5H6_9PEZI</name>
<accession>A0AAN9V5H6</accession>
<dbReference type="NCBIfam" id="TIGR00401">
    <property type="entry name" value="msrA"/>
    <property type="match status" value="1"/>
</dbReference>
<comment type="similarity">
    <text evidence="1">Belongs to the MsrA Met sulfoxide reductase family.</text>
</comment>
<proteinExistence type="inferred from homology"/>
<organism evidence="9 10">
    <name type="scientific">Diatrype stigma</name>
    <dbReference type="NCBI Taxonomy" id="117547"/>
    <lineage>
        <taxon>Eukaryota</taxon>
        <taxon>Fungi</taxon>
        <taxon>Dikarya</taxon>
        <taxon>Ascomycota</taxon>
        <taxon>Pezizomycotina</taxon>
        <taxon>Sordariomycetes</taxon>
        <taxon>Xylariomycetidae</taxon>
        <taxon>Xylariales</taxon>
        <taxon>Diatrypaceae</taxon>
        <taxon>Diatrype</taxon>
    </lineage>
</organism>
<reference evidence="9 10" key="1">
    <citation type="submission" date="2024-02" db="EMBL/GenBank/DDBJ databases">
        <title>De novo assembly and annotation of 12 fungi associated with fruit tree decline syndrome in Ontario, Canada.</title>
        <authorList>
            <person name="Sulman M."/>
            <person name="Ellouze W."/>
            <person name="Ilyukhin E."/>
        </authorList>
    </citation>
    <scope>NUCLEOTIDE SEQUENCE [LARGE SCALE GENOMIC DNA]</scope>
    <source>
        <strain evidence="9 10">M11/M66-122</strain>
    </source>
</reference>
<dbReference type="Proteomes" id="UP001320420">
    <property type="component" value="Unassembled WGS sequence"/>
</dbReference>
<keyword evidence="7" id="KW-0472">Membrane</keyword>
<dbReference type="AlphaFoldDB" id="A0AAN9V5H6"/>
<dbReference type="FunFam" id="3.30.1060.10:FF:000006">
    <property type="entry name" value="Peptide methionine sulfoxide reductase"/>
    <property type="match status" value="1"/>
</dbReference>
<evidence type="ECO:0000256" key="2">
    <source>
        <dbReference type="ARBA" id="ARBA00012502"/>
    </source>
</evidence>
<evidence type="ECO:0000259" key="8">
    <source>
        <dbReference type="Pfam" id="PF01625"/>
    </source>
</evidence>
<dbReference type="GO" id="GO:0034599">
    <property type="term" value="P:cellular response to oxidative stress"/>
    <property type="evidence" value="ECO:0007669"/>
    <property type="project" value="UniProtKB-ARBA"/>
</dbReference>
<evidence type="ECO:0000256" key="4">
    <source>
        <dbReference type="ARBA" id="ARBA00030643"/>
    </source>
</evidence>
<dbReference type="InterPro" id="IPR036509">
    <property type="entry name" value="Met_Sox_Rdtase_MsrA_sf"/>
</dbReference>
<comment type="catalytic activity">
    <reaction evidence="6">
        <text>[thioredoxin]-disulfide + L-methionine + H2O = L-methionine (S)-S-oxide + [thioredoxin]-dithiol</text>
        <dbReference type="Rhea" id="RHEA:19993"/>
        <dbReference type="Rhea" id="RHEA-COMP:10698"/>
        <dbReference type="Rhea" id="RHEA-COMP:10700"/>
        <dbReference type="ChEBI" id="CHEBI:15377"/>
        <dbReference type="ChEBI" id="CHEBI:29950"/>
        <dbReference type="ChEBI" id="CHEBI:50058"/>
        <dbReference type="ChEBI" id="CHEBI:57844"/>
        <dbReference type="ChEBI" id="CHEBI:58772"/>
        <dbReference type="EC" id="1.8.4.11"/>
    </reaction>
</comment>
<keyword evidence="3" id="KW-0560">Oxidoreductase</keyword>
<dbReference type="PANTHER" id="PTHR43774:SF1">
    <property type="entry name" value="PEPTIDE METHIONINE SULFOXIDE REDUCTASE MSRA 2"/>
    <property type="match status" value="1"/>
</dbReference>
<dbReference type="HAMAP" id="MF_01401">
    <property type="entry name" value="MsrA"/>
    <property type="match status" value="1"/>
</dbReference>
<feature type="domain" description="Peptide methionine sulphoxide reductase MsrA" evidence="8">
    <location>
        <begin position="100"/>
        <end position="254"/>
    </location>
</feature>
<comment type="catalytic activity">
    <reaction evidence="5">
        <text>L-methionyl-[protein] + [thioredoxin]-disulfide + H2O = L-methionyl-(S)-S-oxide-[protein] + [thioredoxin]-dithiol</text>
        <dbReference type="Rhea" id="RHEA:14217"/>
        <dbReference type="Rhea" id="RHEA-COMP:10698"/>
        <dbReference type="Rhea" id="RHEA-COMP:10700"/>
        <dbReference type="Rhea" id="RHEA-COMP:12313"/>
        <dbReference type="Rhea" id="RHEA-COMP:12315"/>
        <dbReference type="ChEBI" id="CHEBI:15377"/>
        <dbReference type="ChEBI" id="CHEBI:16044"/>
        <dbReference type="ChEBI" id="CHEBI:29950"/>
        <dbReference type="ChEBI" id="CHEBI:44120"/>
        <dbReference type="ChEBI" id="CHEBI:50058"/>
        <dbReference type="EC" id="1.8.4.11"/>
    </reaction>
</comment>
<gene>
    <name evidence="9" type="primary">mxr1</name>
    <name evidence="9" type="ORF">SLS62_003003</name>
</gene>
<evidence type="ECO:0000256" key="1">
    <source>
        <dbReference type="ARBA" id="ARBA00005591"/>
    </source>
</evidence>
<dbReference type="SUPFAM" id="SSF55068">
    <property type="entry name" value="Peptide methionine sulfoxide reductase"/>
    <property type="match status" value="1"/>
</dbReference>
<keyword evidence="10" id="KW-1185">Reference proteome</keyword>
<evidence type="ECO:0000256" key="3">
    <source>
        <dbReference type="ARBA" id="ARBA00023002"/>
    </source>
</evidence>
<dbReference type="InterPro" id="IPR002569">
    <property type="entry name" value="Met_Sox_Rdtase_MsrA_dom"/>
</dbReference>
<evidence type="ECO:0000256" key="7">
    <source>
        <dbReference type="SAM" id="Phobius"/>
    </source>
</evidence>